<feature type="domain" description="RRM" evidence="9">
    <location>
        <begin position="36"/>
        <end position="114"/>
    </location>
</feature>
<gene>
    <name evidence="10" type="ORF">ECRASSUSDP1_LOCUS23256</name>
</gene>
<dbReference type="InterPro" id="IPR027157">
    <property type="entry name" value="NCBP2"/>
</dbReference>
<dbReference type="Gene3D" id="3.30.70.330">
    <property type="match status" value="1"/>
</dbReference>
<keyword evidence="3 7" id="KW-0507">mRNA processing</keyword>
<evidence type="ECO:0000259" key="9">
    <source>
        <dbReference type="PROSITE" id="PS50102"/>
    </source>
</evidence>
<feature type="region of interest" description="Disordered" evidence="8">
    <location>
        <begin position="125"/>
        <end position="201"/>
    </location>
</feature>
<dbReference type="Proteomes" id="UP001295684">
    <property type="component" value="Unassembled WGS sequence"/>
</dbReference>
<comment type="similarity">
    <text evidence="2 7">Belongs to the RRM NCBP2 family.</text>
</comment>
<dbReference type="Pfam" id="PF00076">
    <property type="entry name" value="RRM_1"/>
    <property type="match status" value="1"/>
</dbReference>
<evidence type="ECO:0000256" key="8">
    <source>
        <dbReference type="SAM" id="MobiDB-lite"/>
    </source>
</evidence>
<dbReference type="GO" id="GO:0005846">
    <property type="term" value="C:nuclear cap binding complex"/>
    <property type="evidence" value="ECO:0007669"/>
    <property type="project" value="InterPro"/>
</dbReference>
<dbReference type="SUPFAM" id="SSF54928">
    <property type="entry name" value="RNA-binding domain, RBD"/>
    <property type="match status" value="1"/>
</dbReference>
<dbReference type="InterPro" id="IPR000504">
    <property type="entry name" value="RRM_dom"/>
</dbReference>
<evidence type="ECO:0000256" key="3">
    <source>
        <dbReference type="ARBA" id="ARBA00022664"/>
    </source>
</evidence>
<reference evidence="10" key="1">
    <citation type="submission" date="2023-07" db="EMBL/GenBank/DDBJ databases">
        <authorList>
            <consortium name="AG Swart"/>
            <person name="Singh M."/>
            <person name="Singh A."/>
            <person name="Seah K."/>
            <person name="Emmerich C."/>
        </authorList>
    </citation>
    <scope>NUCLEOTIDE SEQUENCE</scope>
    <source>
        <strain evidence="10">DP1</strain>
    </source>
</reference>
<keyword evidence="4 7" id="KW-0508">mRNA splicing</keyword>
<dbReference type="AlphaFoldDB" id="A0AAD1XYH7"/>
<name>A0AAD1XYH7_EUPCR</name>
<keyword evidence="5 7" id="KW-0539">Nucleus</keyword>
<accession>A0AAD1XYH7</accession>
<evidence type="ECO:0000256" key="4">
    <source>
        <dbReference type="ARBA" id="ARBA00023187"/>
    </source>
</evidence>
<dbReference type="GO" id="GO:0000339">
    <property type="term" value="F:RNA cap binding"/>
    <property type="evidence" value="ECO:0007669"/>
    <property type="project" value="InterPro"/>
</dbReference>
<dbReference type="PANTHER" id="PTHR18847">
    <property type="entry name" value="20 KD NUCLEAR CAP BINDING PROTEIN"/>
    <property type="match status" value="1"/>
</dbReference>
<evidence type="ECO:0000256" key="6">
    <source>
        <dbReference type="PROSITE-ProRule" id="PRU00176"/>
    </source>
</evidence>
<sequence>MSELFRENTNLVKSKYFDKEGETEESEYQNNLQGTCTVYVGYLYPGTRESQIHHFFSICGPISNIIMSKHKKEKKPCGFCFIVFHNHESAVRAVEQLNRAKLDRRTIKVDYDVGFKEGREYGRGDLGGQKYDDYDEEGLKKPVPVEEDMGEGEGGDGDTKDEASEPSGENAPGGEWKVEGGSWDDSEQANPTPPGDDCGGW</sequence>
<dbReference type="GO" id="GO:0045292">
    <property type="term" value="P:mRNA cis splicing, via spliceosome"/>
    <property type="evidence" value="ECO:0007669"/>
    <property type="project" value="InterPro"/>
</dbReference>
<evidence type="ECO:0000256" key="7">
    <source>
        <dbReference type="RuleBase" id="RU364036"/>
    </source>
</evidence>
<evidence type="ECO:0000256" key="1">
    <source>
        <dbReference type="ARBA" id="ARBA00004123"/>
    </source>
</evidence>
<evidence type="ECO:0000256" key="2">
    <source>
        <dbReference type="ARBA" id="ARBA00010725"/>
    </source>
</evidence>
<comment type="subcellular location">
    <subcellularLocation>
        <location evidence="1 7">Nucleus</location>
    </subcellularLocation>
</comment>
<dbReference type="PANTHER" id="PTHR18847:SF0">
    <property type="entry name" value="NUCLEAR CAP-BINDING PROTEIN SUBUNIT 2"/>
    <property type="match status" value="1"/>
</dbReference>
<protein>
    <recommendedName>
        <fullName evidence="7">Nuclear cap-binding protein subunit 2</fullName>
    </recommendedName>
    <alternativeName>
        <fullName evidence="7">20 kDa nuclear cap-binding protein</fullName>
    </alternativeName>
</protein>
<evidence type="ECO:0000313" key="10">
    <source>
        <dbReference type="EMBL" id="CAI2381791.1"/>
    </source>
</evidence>
<evidence type="ECO:0000313" key="11">
    <source>
        <dbReference type="Proteomes" id="UP001295684"/>
    </source>
</evidence>
<organism evidence="10 11">
    <name type="scientific">Euplotes crassus</name>
    <dbReference type="NCBI Taxonomy" id="5936"/>
    <lineage>
        <taxon>Eukaryota</taxon>
        <taxon>Sar</taxon>
        <taxon>Alveolata</taxon>
        <taxon>Ciliophora</taxon>
        <taxon>Intramacronucleata</taxon>
        <taxon>Spirotrichea</taxon>
        <taxon>Hypotrichia</taxon>
        <taxon>Euplotida</taxon>
        <taxon>Euplotidae</taxon>
        <taxon>Moneuplotes</taxon>
    </lineage>
</organism>
<keyword evidence="11" id="KW-1185">Reference proteome</keyword>
<dbReference type="InterPro" id="IPR012677">
    <property type="entry name" value="Nucleotide-bd_a/b_plait_sf"/>
</dbReference>
<dbReference type="EMBL" id="CAMPGE010023916">
    <property type="protein sequence ID" value="CAI2381791.1"/>
    <property type="molecule type" value="Genomic_DNA"/>
</dbReference>
<dbReference type="InterPro" id="IPR035979">
    <property type="entry name" value="RBD_domain_sf"/>
</dbReference>
<keyword evidence="6 7" id="KW-0694">RNA-binding</keyword>
<dbReference type="GO" id="GO:0005634">
    <property type="term" value="C:nucleus"/>
    <property type="evidence" value="ECO:0007669"/>
    <property type="project" value="UniProtKB-SubCell"/>
</dbReference>
<comment type="caution">
    <text evidence="10">The sequence shown here is derived from an EMBL/GenBank/DDBJ whole genome shotgun (WGS) entry which is preliminary data.</text>
</comment>
<proteinExistence type="inferred from homology"/>
<evidence type="ECO:0000256" key="5">
    <source>
        <dbReference type="ARBA" id="ARBA00023242"/>
    </source>
</evidence>
<dbReference type="PROSITE" id="PS50102">
    <property type="entry name" value="RRM"/>
    <property type="match status" value="1"/>
</dbReference>
<dbReference type="SMART" id="SM00360">
    <property type="entry name" value="RRM"/>
    <property type="match status" value="1"/>
</dbReference>
<feature type="compositionally biased region" description="Acidic residues" evidence="8">
    <location>
        <begin position="145"/>
        <end position="156"/>
    </location>
</feature>